<keyword evidence="2" id="KW-1185">Reference proteome</keyword>
<name>A0ABX9QKC0_9BACT</name>
<reference evidence="1 2" key="1">
    <citation type="submission" date="2018-09" db="EMBL/GenBank/DDBJ databases">
        <authorList>
            <person name="Livingstone P.G."/>
            <person name="Whitworth D.E."/>
        </authorList>
    </citation>
    <scope>NUCLEOTIDE SEQUENCE [LARGE SCALE GENOMIC DNA]</scope>
    <source>
        <strain evidence="1 2">CA031B</strain>
    </source>
</reference>
<gene>
    <name evidence="1" type="ORF">D7Y13_15550</name>
</gene>
<evidence type="ECO:0008006" key="3">
    <source>
        <dbReference type="Google" id="ProtNLM"/>
    </source>
</evidence>
<comment type="caution">
    <text evidence="1">The sequence shown here is derived from an EMBL/GenBank/DDBJ whole genome shotgun (WGS) entry which is preliminary data.</text>
</comment>
<sequence length="166" mass="18686">MTPDAEPEGECRGTHLGMNVKWPISKDGSWLERIPSDSRNGNDQVRVWLEYETQGLEDDVEAFGVEIRLRDGAEFDKPNTTKLVPQGDYGLGPQQVDSMVMEWSGWFWTSEESRTGYIRPGRPAEGSITFERVNALQAKGQFVYLYLDGSKLTCTFDTPNHSSSDS</sequence>
<dbReference type="EMBL" id="RAWI01000100">
    <property type="protein sequence ID" value="RKI08663.1"/>
    <property type="molecule type" value="Genomic_DNA"/>
</dbReference>
<accession>A0ABX9QKC0</accession>
<proteinExistence type="predicted"/>
<protein>
    <recommendedName>
        <fullName evidence="3">Lipoprotein</fullName>
    </recommendedName>
</protein>
<organism evidence="1 2">
    <name type="scientific">Corallococcus praedator</name>
    <dbReference type="NCBI Taxonomy" id="2316724"/>
    <lineage>
        <taxon>Bacteria</taxon>
        <taxon>Pseudomonadati</taxon>
        <taxon>Myxococcota</taxon>
        <taxon>Myxococcia</taxon>
        <taxon>Myxococcales</taxon>
        <taxon>Cystobacterineae</taxon>
        <taxon>Myxococcaceae</taxon>
        <taxon>Corallococcus</taxon>
    </lineage>
</organism>
<evidence type="ECO:0000313" key="1">
    <source>
        <dbReference type="EMBL" id="RKI08663.1"/>
    </source>
</evidence>
<dbReference type="Proteomes" id="UP000278907">
    <property type="component" value="Unassembled WGS sequence"/>
</dbReference>
<evidence type="ECO:0000313" key="2">
    <source>
        <dbReference type="Proteomes" id="UP000278907"/>
    </source>
</evidence>